<dbReference type="InterPro" id="IPR036890">
    <property type="entry name" value="HATPase_C_sf"/>
</dbReference>
<keyword evidence="4" id="KW-0808">Transferase</keyword>
<dbReference type="Gene3D" id="3.30.450.40">
    <property type="match status" value="1"/>
</dbReference>
<evidence type="ECO:0000259" key="7">
    <source>
        <dbReference type="PROSITE" id="PS50109"/>
    </source>
</evidence>
<dbReference type="GO" id="GO:0000155">
    <property type="term" value="F:phosphorelay sensor kinase activity"/>
    <property type="evidence" value="ECO:0007669"/>
    <property type="project" value="InterPro"/>
</dbReference>
<evidence type="ECO:0000256" key="5">
    <source>
        <dbReference type="ARBA" id="ARBA00022777"/>
    </source>
</evidence>
<dbReference type="PRINTS" id="PR00344">
    <property type="entry name" value="BCTRLSENSOR"/>
</dbReference>
<dbReference type="Gene3D" id="3.40.50.2300">
    <property type="match status" value="1"/>
</dbReference>
<dbReference type="InterPro" id="IPR029016">
    <property type="entry name" value="GAF-like_dom_sf"/>
</dbReference>
<proteinExistence type="predicted"/>
<dbReference type="PROSITE" id="PS50110">
    <property type="entry name" value="RESPONSE_REGULATORY"/>
    <property type="match status" value="1"/>
</dbReference>
<reference evidence="11 12" key="1">
    <citation type="submission" date="2013-02" db="EMBL/GenBank/DDBJ databases">
        <authorList>
            <person name="Fiebig A."/>
            <person name="Goeker M."/>
            <person name="Klenk H.-P.P."/>
        </authorList>
    </citation>
    <scope>NUCLEOTIDE SEQUENCE [LARGE SCALE GENOMIC DNA]</scope>
    <source>
        <strain evidence="11 12">DSM 19309</strain>
    </source>
</reference>
<dbReference type="NCBIfam" id="TIGR00229">
    <property type="entry name" value="sensory_box"/>
    <property type="match status" value="2"/>
</dbReference>
<dbReference type="Gene3D" id="1.10.287.130">
    <property type="match status" value="1"/>
</dbReference>
<dbReference type="PATRIC" id="fig|442562.3.peg.3507"/>
<dbReference type="Pfam" id="PF08448">
    <property type="entry name" value="PAS_4"/>
    <property type="match status" value="2"/>
</dbReference>
<dbReference type="PANTHER" id="PTHR43065:SF42">
    <property type="entry name" value="TWO-COMPONENT SENSOR PPRA"/>
    <property type="match status" value="1"/>
</dbReference>
<dbReference type="SMART" id="SM00448">
    <property type="entry name" value="REC"/>
    <property type="match status" value="1"/>
</dbReference>
<evidence type="ECO:0000256" key="1">
    <source>
        <dbReference type="ARBA" id="ARBA00000085"/>
    </source>
</evidence>
<evidence type="ECO:0000259" key="10">
    <source>
        <dbReference type="PROSITE" id="PS50113"/>
    </source>
</evidence>
<dbReference type="HOGENOM" id="CLU_000445_114_51_5"/>
<dbReference type="Pfam" id="PF00512">
    <property type="entry name" value="HisKA"/>
    <property type="match status" value="1"/>
</dbReference>
<dbReference type="InterPro" id="IPR005467">
    <property type="entry name" value="His_kinase_dom"/>
</dbReference>
<dbReference type="InterPro" id="IPR003661">
    <property type="entry name" value="HisK_dim/P_dom"/>
</dbReference>
<dbReference type="InterPro" id="IPR035965">
    <property type="entry name" value="PAS-like_dom_sf"/>
</dbReference>
<dbReference type="InterPro" id="IPR000014">
    <property type="entry name" value="PAS"/>
</dbReference>
<dbReference type="SUPFAM" id="SSF47384">
    <property type="entry name" value="Homodimeric domain of signal transducing histidine kinase"/>
    <property type="match status" value="1"/>
</dbReference>
<dbReference type="CDD" id="cd00082">
    <property type="entry name" value="HisKA"/>
    <property type="match status" value="1"/>
</dbReference>
<feature type="domain" description="Response regulatory" evidence="8">
    <location>
        <begin position="985"/>
        <end position="1095"/>
    </location>
</feature>
<dbReference type="InterPro" id="IPR000700">
    <property type="entry name" value="PAS-assoc_C"/>
</dbReference>
<dbReference type="PROSITE" id="PS50113">
    <property type="entry name" value="PAC"/>
    <property type="match status" value="1"/>
</dbReference>
<comment type="catalytic activity">
    <reaction evidence="1">
        <text>ATP + protein L-histidine = ADP + protein N-phospho-L-histidine.</text>
        <dbReference type="EC" id="2.7.13.3"/>
    </reaction>
</comment>
<dbReference type="InterPro" id="IPR003018">
    <property type="entry name" value="GAF"/>
</dbReference>
<feature type="domain" description="PAS" evidence="9">
    <location>
        <begin position="489"/>
        <end position="544"/>
    </location>
</feature>
<keyword evidence="12" id="KW-1185">Reference proteome</keyword>
<dbReference type="Pfam" id="PF13188">
    <property type="entry name" value="PAS_8"/>
    <property type="match status" value="1"/>
</dbReference>
<evidence type="ECO:0000256" key="2">
    <source>
        <dbReference type="ARBA" id="ARBA00012438"/>
    </source>
</evidence>
<evidence type="ECO:0000313" key="12">
    <source>
        <dbReference type="Proteomes" id="UP000019666"/>
    </source>
</evidence>
<organism evidence="11 12">
    <name type="scientific">Rubellimicrobium mesophilum DSM 19309</name>
    <dbReference type="NCBI Taxonomy" id="442562"/>
    <lineage>
        <taxon>Bacteria</taxon>
        <taxon>Pseudomonadati</taxon>
        <taxon>Pseudomonadota</taxon>
        <taxon>Alphaproteobacteria</taxon>
        <taxon>Rhodobacterales</taxon>
        <taxon>Roseobacteraceae</taxon>
        <taxon>Rubellimicrobium</taxon>
    </lineage>
</organism>
<dbReference type="SMART" id="SM00091">
    <property type="entry name" value="PAS"/>
    <property type="match status" value="2"/>
</dbReference>
<evidence type="ECO:0000259" key="8">
    <source>
        <dbReference type="PROSITE" id="PS50110"/>
    </source>
</evidence>
<dbReference type="InterPro" id="IPR001789">
    <property type="entry name" value="Sig_transdc_resp-reg_receiver"/>
</dbReference>
<feature type="domain" description="PAC" evidence="10">
    <location>
        <begin position="676"/>
        <end position="729"/>
    </location>
</feature>
<dbReference type="Pfam" id="PF02518">
    <property type="entry name" value="HATPase_c"/>
    <property type="match status" value="1"/>
</dbReference>
<dbReference type="SUPFAM" id="SSF55781">
    <property type="entry name" value="GAF domain-like"/>
    <property type="match status" value="1"/>
</dbReference>
<keyword evidence="3 6" id="KW-0597">Phosphoprotein</keyword>
<dbReference type="SUPFAM" id="SSF52172">
    <property type="entry name" value="CheY-like"/>
    <property type="match status" value="1"/>
</dbReference>
<dbReference type="SMART" id="SM00388">
    <property type="entry name" value="HisKA"/>
    <property type="match status" value="1"/>
</dbReference>
<dbReference type="SUPFAM" id="SSF55874">
    <property type="entry name" value="ATPase domain of HSP90 chaperone/DNA topoisomerase II/histidine kinase"/>
    <property type="match status" value="1"/>
</dbReference>
<gene>
    <name evidence="11" type="ORF">Rumeso_03562</name>
</gene>
<dbReference type="Gene3D" id="3.30.450.20">
    <property type="entry name" value="PAS domain"/>
    <property type="match status" value="4"/>
</dbReference>
<dbReference type="Proteomes" id="UP000019666">
    <property type="component" value="Unassembled WGS sequence"/>
</dbReference>
<dbReference type="Pfam" id="PF13185">
    <property type="entry name" value="GAF_2"/>
    <property type="match status" value="1"/>
</dbReference>
<dbReference type="STRING" id="442562.Rumeso_03562"/>
<dbReference type="InterPro" id="IPR036097">
    <property type="entry name" value="HisK_dim/P_sf"/>
</dbReference>
<dbReference type="EC" id="2.7.13.3" evidence="2"/>
<evidence type="ECO:0000256" key="6">
    <source>
        <dbReference type="PROSITE-ProRule" id="PRU00169"/>
    </source>
</evidence>
<dbReference type="PANTHER" id="PTHR43065">
    <property type="entry name" value="SENSOR HISTIDINE KINASE"/>
    <property type="match status" value="1"/>
</dbReference>
<accession>A0A017HKP0</accession>
<protein>
    <recommendedName>
        <fullName evidence="2">histidine kinase</fullName>
        <ecNumber evidence="2">2.7.13.3</ecNumber>
    </recommendedName>
</protein>
<dbReference type="Gene3D" id="3.30.565.10">
    <property type="entry name" value="Histidine kinase-like ATPase, C-terminal domain"/>
    <property type="match status" value="1"/>
</dbReference>
<name>A0A017HKP0_9RHOB</name>
<dbReference type="InterPro" id="IPR011006">
    <property type="entry name" value="CheY-like_superfamily"/>
</dbReference>
<dbReference type="PROSITE" id="PS50112">
    <property type="entry name" value="PAS"/>
    <property type="match status" value="1"/>
</dbReference>
<dbReference type="SMART" id="SM00387">
    <property type="entry name" value="HATPase_c"/>
    <property type="match status" value="1"/>
</dbReference>
<dbReference type="AlphaFoldDB" id="A0A017HKP0"/>
<comment type="caution">
    <text evidence="11">The sequence shown here is derived from an EMBL/GenBank/DDBJ whole genome shotgun (WGS) entry which is preliminary data.</text>
</comment>
<evidence type="ECO:0000259" key="9">
    <source>
        <dbReference type="PROSITE" id="PS50112"/>
    </source>
</evidence>
<evidence type="ECO:0000256" key="3">
    <source>
        <dbReference type="ARBA" id="ARBA00022553"/>
    </source>
</evidence>
<dbReference type="InterPro" id="IPR004358">
    <property type="entry name" value="Sig_transdc_His_kin-like_C"/>
</dbReference>
<feature type="domain" description="Histidine kinase" evidence="7">
    <location>
        <begin position="742"/>
        <end position="962"/>
    </location>
</feature>
<dbReference type="CDD" id="cd00130">
    <property type="entry name" value="PAS"/>
    <property type="match status" value="2"/>
</dbReference>
<dbReference type="SUPFAM" id="SSF55785">
    <property type="entry name" value="PYP-like sensor domain (PAS domain)"/>
    <property type="match status" value="3"/>
</dbReference>
<feature type="modified residue" description="4-aspartylphosphate" evidence="6">
    <location>
        <position position="1035"/>
    </location>
</feature>
<keyword evidence="5 11" id="KW-0418">Kinase</keyword>
<dbReference type="EMBL" id="AOSK01000099">
    <property type="protein sequence ID" value="EYD74921.1"/>
    <property type="molecule type" value="Genomic_DNA"/>
</dbReference>
<dbReference type="InterPro" id="IPR013656">
    <property type="entry name" value="PAS_4"/>
</dbReference>
<dbReference type="PROSITE" id="PS50109">
    <property type="entry name" value="HIS_KIN"/>
    <property type="match status" value="1"/>
</dbReference>
<dbReference type="Pfam" id="PF00072">
    <property type="entry name" value="Response_reg"/>
    <property type="match status" value="1"/>
</dbReference>
<dbReference type="InterPro" id="IPR003594">
    <property type="entry name" value="HATPase_dom"/>
</dbReference>
<dbReference type="SMART" id="SM00065">
    <property type="entry name" value="GAF"/>
    <property type="match status" value="1"/>
</dbReference>
<sequence>MALVQQGSDWPQGGGEMGARIRAFDWASTQLGPIQDWPDGLRAVVALMLATPQPACLCWGRDAVPLYNDGYVPILGSRHPGALGRAGREAWAEVPDEFGPALQAAFEGKATVIEDRPVPDRGRPDHPTRWFTFSWTPLRGGDGTVEGAFGLATETFGHALAARRREERQAFLLGLSNALRPLADSVAIQGEACRLLAERLDVERAYYVEVDEESGIARVERDHVRDGGISLAGEHRIADFGWSVAILRRGDCHVIRDVRSSPLVPPADRPASAALRIVACMGAPLVKAGRLVGALCVTEPEPRDWTEGEVELLREVGEHIWAAVERARAEAALRESEARSRSLFEAVDAGVCVVEVDLEAGEGRADYRVVEANPAFYGQTGFPASILGLWLREAAPALEEHWYEIYGRVARSGEPARFEQGSDLLGRWFDVHAFRVDAERRRVAILFNDISARRRAELEVQALNADLEARVAERTAERDRVWQLSRDLLVVVGADGIFRAVNPAWTAILGHDPEDVVGHSFRDFIWPEDAELTQSGLDEAAAARDLTSFENRYRHRDGSPRWISWHTSVEDDLVYAYGRDITADKERQARLERAEAARREAYGLYRAYFDNTAEALFVIGVLPDGGFTIEELNPAHQAATGLDLRAVRGRRVEEQLPPPIAQRVIANYRSAVELGRPVAYREVLDLPGGTRHWDTILVPVRVEDGRVTRIVGSSRDVTARVQAEDALRQSQKMEGMGQLTGGVAHDFNNLLTPILGALDRLQRRGLGTERDQRLVEGALQSAERARTLVQRLLAFARRQPLQARAVDVGELVRGMADLVASTTGPQIRVSVETAPDLPFARADANQLEMAVLNLAVNARDAMPERGTLRITANGETVGARHPSGAAPGRYLRLSVADTGTGMDEATLARAVEPFYSTKGLGRGTGLGLSMVHGLAAQLGGALTIRSRPGLGTNVELWLPVAEDGGIAEAGPPDDPREAAVPGNGTVLLVDDEDLVRATAADMLADLGYGVVEASSAEEALRRLEAGPPPDLLLTDHLMPGLTGTELARIARSRDPGLPVLVISGYADAEGIDPDLPRLAKPYRRSDLAASLAGLVRPAAPPR</sequence>
<evidence type="ECO:0000256" key="4">
    <source>
        <dbReference type="ARBA" id="ARBA00022679"/>
    </source>
</evidence>
<evidence type="ECO:0000313" key="11">
    <source>
        <dbReference type="EMBL" id="EYD74921.1"/>
    </source>
</evidence>